<comment type="function">
    <text evidence="6">RNA helicase.</text>
</comment>
<dbReference type="InterPro" id="IPR014001">
    <property type="entry name" value="Helicase_ATP-bd"/>
</dbReference>
<accession>A0A2C5Y533</accession>
<feature type="compositionally biased region" description="Basic and acidic residues" evidence="7">
    <location>
        <begin position="184"/>
        <end position="198"/>
    </location>
</feature>
<evidence type="ECO:0000313" key="10">
    <source>
        <dbReference type="EMBL" id="PHH73198.1"/>
    </source>
</evidence>
<feature type="region of interest" description="Disordered" evidence="7">
    <location>
        <begin position="643"/>
        <end position="677"/>
    </location>
</feature>
<dbReference type="PROSITE" id="PS51192">
    <property type="entry name" value="HELICASE_ATP_BIND_1"/>
    <property type="match status" value="1"/>
</dbReference>
<dbReference type="InterPro" id="IPR000629">
    <property type="entry name" value="RNA-helicase_DEAD-box_CS"/>
</dbReference>
<feature type="domain" description="Helicase C-terminal" evidence="9">
    <location>
        <begin position="666"/>
        <end position="829"/>
    </location>
</feature>
<evidence type="ECO:0000256" key="6">
    <source>
        <dbReference type="RuleBase" id="RU365068"/>
    </source>
</evidence>
<dbReference type="GO" id="GO:0016787">
    <property type="term" value="F:hydrolase activity"/>
    <property type="evidence" value="ECO:0007669"/>
    <property type="project" value="UniProtKB-KW"/>
</dbReference>
<dbReference type="OrthoDB" id="3370at2759"/>
<reference evidence="10 11" key="1">
    <citation type="submission" date="2017-06" db="EMBL/GenBank/DDBJ databases">
        <title>Ant-infecting Ophiocordyceps genomes reveal a high diversity of potential behavioral manipulation genes and a possible major role for enterotoxins.</title>
        <authorList>
            <person name="De Bekker C."/>
            <person name="Evans H.C."/>
            <person name="Brachmann A."/>
            <person name="Hughes D.P."/>
        </authorList>
    </citation>
    <scope>NUCLEOTIDE SEQUENCE [LARGE SCALE GENOMIC DNA]</scope>
    <source>
        <strain evidence="10 11">Map16</strain>
    </source>
</reference>
<evidence type="ECO:0000259" key="8">
    <source>
        <dbReference type="PROSITE" id="PS51192"/>
    </source>
</evidence>
<keyword evidence="1 6" id="KW-0547">Nucleotide-binding</keyword>
<evidence type="ECO:0000259" key="9">
    <source>
        <dbReference type="PROSITE" id="PS51194"/>
    </source>
</evidence>
<evidence type="ECO:0000256" key="4">
    <source>
        <dbReference type="ARBA" id="ARBA00022840"/>
    </source>
</evidence>
<organism evidence="10 11">
    <name type="scientific">Ophiocordyceps camponoti-rufipedis</name>
    <dbReference type="NCBI Taxonomy" id="2004952"/>
    <lineage>
        <taxon>Eukaryota</taxon>
        <taxon>Fungi</taxon>
        <taxon>Dikarya</taxon>
        <taxon>Ascomycota</taxon>
        <taxon>Pezizomycotina</taxon>
        <taxon>Sordariomycetes</taxon>
        <taxon>Hypocreomycetidae</taxon>
        <taxon>Hypocreales</taxon>
        <taxon>Ophiocordycipitaceae</taxon>
        <taxon>Ophiocordyceps</taxon>
    </lineage>
</organism>
<name>A0A2C5Y533_9HYPO</name>
<comment type="caution">
    <text evidence="10">The sequence shown here is derived from an EMBL/GenBank/DDBJ whole genome shotgun (WGS) entry which is preliminary data.</text>
</comment>
<feature type="compositionally biased region" description="Basic and acidic residues" evidence="7">
    <location>
        <begin position="129"/>
        <end position="145"/>
    </location>
</feature>
<feature type="compositionally biased region" description="Pro residues" evidence="7">
    <location>
        <begin position="1"/>
        <end position="10"/>
    </location>
</feature>
<evidence type="ECO:0000256" key="1">
    <source>
        <dbReference type="ARBA" id="ARBA00022741"/>
    </source>
</evidence>
<dbReference type="Proteomes" id="UP000226431">
    <property type="component" value="Unassembled WGS sequence"/>
</dbReference>
<comment type="domain">
    <text evidence="6">The Q motif is unique to and characteristic of the DEAD box family of RNA helicases and controls ATP binding and hydrolysis.</text>
</comment>
<dbReference type="InterPro" id="IPR011545">
    <property type="entry name" value="DEAD/DEAH_box_helicase_dom"/>
</dbReference>
<feature type="compositionally biased region" description="Low complexity" evidence="7">
    <location>
        <begin position="468"/>
        <end position="478"/>
    </location>
</feature>
<dbReference type="SMART" id="SM00490">
    <property type="entry name" value="HELICc"/>
    <property type="match status" value="1"/>
</dbReference>
<feature type="region of interest" description="Disordered" evidence="7">
    <location>
        <begin position="464"/>
        <end position="487"/>
    </location>
</feature>
<dbReference type="GO" id="GO:0003724">
    <property type="term" value="F:RNA helicase activity"/>
    <property type="evidence" value="ECO:0007669"/>
    <property type="project" value="UniProtKB-EC"/>
</dbReference>
<comment type="similarity">
    <text evidence="6">Belongs to the DEAD box helicase family.</text>
</comment>
<dbReference type="Pfam" id="PF00271">
    <property type="entry name" value="Helicase_C"/>
    <property type="match status" value="1"/>
</dbReference>
<evidence type="ECO:0000256" key="2">
    <source>
        <dbReference type="ARBA" id="ARBA00022801"/>
    </source>
</evidence>
<dbReference type="EC" id="3.6.4.13" evidence="6"/>
<feature type="compositionally biased region" description="Basic and acidic residues" evidence="7">
    <location>
        <begin position="209"/>
        <end position="225"/>
    </location>
</feature>
<comment type="catalytic activity">
    <reaction evidence="6">
        <text>ATP + H2O = ADP + phosphate + H(+)</text>
        <dbReference type="Rhea" id="RHEA:13065"/>
        <dbReference type="ChEBI" id="CHEBI:15377"/>
        <dbReference type="ChEBI" id="CHEBI:15378"/>
        <dbReference type="ChEBI" id="CHEBI:30616"/>
        <dbReference type="ChEBI" id="CHEBI:43474"/>
        <dbReference type="ChEBI" id="CHEBI:456216"/>
        <dbReference type="EC" id="3.6.4.13"/>
    </reaction>
</comment>
<dbReference type="STRING" id="2004952.A0A2C5Y533"/>
<evidence type="ECO:0000256" key="7">
    <source>
        <dbReference type="SAM" id="MobiDB-lite"/>
    </source>
</evidence>
<dbReference type="EMBL" id="NJES01000361">
    <property type="protein sequence ID" value="PHH73198.1"/>
    <property type="molecule type" value="Genomic_DNA"/>
</dbReference>
<dbReference type="InterPro" id="IPR027417">
    <property type="entry name" value="P-loop_NTPase"/>
</dbReference>
<dbReference type="CDD" id="cd17956">
    <property type="entry name" value="DEADc_DDX51"/>
    <property type="match status" value="1"/>
</dbReference>
<keyword evidence="3 6" id="KW-0347">Helicase</keyword>
<dbReference type="InterPro" id="IPR001650">
    <property type="entry name" value="Helicase_C-like"/>
</dbReference>
<dbReference type="PROSITE" id="PS00039">
    <property type="entry name" value="DEAD_ATP_HELICASE"/>
    <property type="match status" value="1"/>
</dbReference>
<gene>
    <name evidence="10" type="ORF">CDD80_3991</name>
</gene>
<feature type="compositionally biased region" description="Basic and acidic residues" evidence="7">
    <location>
        <begin position="274"/>
        <end position="283"/>
    </location>
</feature>
<feature type="compositionally biased region" description="Low complexity" evidence="7">
    <location>
        <begin position="656"/>
        <end position="665"/>
    </location>
</feature>
<evidence type="ECO:0000256" key="3">
    <source>
        <dbReference type="ARBA" id="ARBA00022806"/>
    </source>
</evidence>
<proteinExistence type="inferred from homology"/>
<keyword evidence="11" id="KW-1185">Reference proteome</keyword>
<feature type="region of interest" description="Disordered" evidence="7">
    <location>
        <begin position="1"/>
        <end position="323"/>
    </location>
</feature>
<dbReference type="GO" id="GO:0003723">
    <property type="term" value="F:RNA binding"/>
    <property type="evidence" value="ECO:0007669"/>
    <property type="project" value="UniProtKB-UniRule"/>
</dbReference>
<dbReference type="PANTHER" id="PTHR24031">
    <property type="entry name" value="RNA HELICASE"/>
    <property type="match status" value="1"/>
</dbReference>
<dbReference type="PROSITE" id="PS51194">
    <property type="entry name" value="HELICASE_CTER"/>
    <property type="match status" value="1"/>
</dbReference>
<keyword evidence="5 6" id="KW-0694">RNA-binding</keyword>
<evidence type="ECO:0000256" key="5">
    <source>
        <dbReference type="ARBA" id="ARBA00022884"/>
    </source>
</evidence>
<sequence>MYARYIPPPKTVVKATVSEPIEPPPPSDGYSYARYVPGGPAAASPENAKRKWEGDEGLSGEKRRASEGGYEVRDEAAHTIDRKESTPKKKGKNKAKTPVKGELANGTDGAAAGEEKKRKKTASAPLQDNSDKVVDEEADGNEKSKEKKKKIKARASLQDACKAAEEDTGGREEKRKKNKINTNEQEKTSNEKRNETEAKASAQDVATKSADEKTDQQEDPRPEKRTKSKTKPPHVEPATTDDEADRTRHKAVLDRKNKSLSLATKAAQDAPPTEQDHQTEQHHSLQPLPQPAPVATDDTKPSPQDALPPWLAKPTGVSQSSRKPFQDVGIAAKAARALAQRGFNEAFAIQTAAIPLLLPSPHHHAGDVLISAATGSGKTLAYALPIVRDVGCAVVTRLRALIVLPTRELVKQAHDVFETCARAYDGVDDDRKKVRIGVAVGSQSIRVEHDTLLASESRYDPDAYHSLSTTTDDSSSSTRRPGPWTGEVIDTSSKVDILICTPGRLVDHLDQTPGFTLAHLRWLVVDEADKLLTLSFQNWLDRLQDRLRPSPVFAARDSPQEPHSGVRKVVVSATLTRDPGLLHRLSLRRPRLLVLDGDDERGAEAELALPTELAEFAVRVHEPGLKPLYLLALLRSGHMEAGLAESGAQPRPGPDSLPDNNASAPNPSPPPTWLPPQTLIFTKSNESALRLSRLLSLLHPQLTPHLATLTSTTPTTTRRKTLRAFSSPSSSPTSPRLVVASDLVARGIDVPQLGHVVNYDVPASVAGYVHRVGRTARAGRRGCAWTLLPDPDSGWFWGRIAKGKGVRRAGMVQRTFIGGMGEDELKTVK</sequence>
<feature type="compositionally biased region" description="Basic and acidic residues" evidence="7">
    <location>
        <begin position="162"/>
        <end position="175"/>
    </location>
</feature>
<protein>
    <recommendedName>
        <fullName evidence="6">ATP-dependent RNA helicase</fullName>
        <ecNumber evidence="6">3.6.4.13</ecNumber>
    </recommendedName>
</protein>
<keyword evidence="2 6" id="KW-0378">Hydrolase</keyword>
<dbReference type="SUPFAM" id="SSF52540">
    <property type="entry name" value="P-loop containing nucleoside triphosphate hydrolases"/>
    <property type="match status" value="2"/>
</dbReference>
<dbReference type="CDD" id="cd18787">
    <property type="entry name" value="SF2_C_DEAD"/>
    <property type="match status" value="1"/>
</dbReference>
<feature type="domain" description="Helicase ATP-binding" evidence="8">
    <location>
        <begin position="359"/>
        <end position="593"/>
    </location>
</feature>
<dbReference type="AlphaFoldDB" id="A0A2C5Y533"/>
<evidence type="ECO:0000313" key="11">
    <source>
        <dbReference type="Proteomes" id="UP000226431"/>
    </source>
</evidence>
<feature type="compositionally biased region" description="Basic and acidic residues" evidence="7">
    <location>
        <begin position="47"/>
        <end position="87"/>
    </location>
</feature>
<dbReference type="Gene3D" id="3.40.50.300">
    <property type="entry name" value="P-loop containing nucleotide triphosphate hydrolases"/>
    <property type="match status" value="2"/>
</dbReference>
<feature type="compositionally biased region" description="Basic residues" evidence="7">
    <location>
        <begin position="88"/>
        <end position="97"/>
    </location>
</feature>
<dbReference type="Pfam" id="PF00270">
    <property type="entry name" value="DEAD"/>
    <property type="match status" value="1"/>
</dbReference>
<dbReference type="GO" id="GO:0005524">
    <property type="term" value="F:ATP binding"/>
    <property type="evidence" value="ECO:0007669"/>
    <property type="project" value="UniProtKB-UniRule"/>
</dbReference>
<keyword evidence="4 6" id="KW-0067">ATP-binding</keyword>
<dbReference type="SMART" id="SM00487">
    <property type="entry name" value="DEXDc"/>
    <property type="match status" value="1"/>
</dbReference>